<evidence type="ECO:0000256" key="1">
    <source>
        <dbReference type="SAM" id="SignalP"/>
    </source>
</evidence>
<dbReference type="Proteomes" id="UP000799779">
    <property type="component" value="Unassembled WGS sequence"/>
</dbReference>
<feature type="domain" description="DUF1996" evidence="2">
    <location>
        <begin position="60"/>
        <end position="323"/>
    </location>
</feature>
<feature type="signal peptide" evidence="1">
    <location>
        <begin position="1"/>
        <end position="23"/>
    </location>
</feature>
<dbReference type="PANTHER" id="PTHR43662">
    <property type="match status" value="1"/>
</dbReference>
<name>A0A6A5X120_9PLEO</name>
<protein>
    <recommendedName>
        <fullName evidence="2">DUF1996 domain-containing protein</fullName>
    </recommendedName>
</protein>
<evidence type="ECO:0000313" key="4">
    <source>
        <dbReference type="Proteomes" id="UP000799779"/>
    </source>
</evidence>
<feature type="chain" id="PRO_5025616949" description="DUF1996 domain-containing protein" evidence="1">
    <location>
        <begin position="24"/>
        <end position="379"/>
    </location>
</feature>
<keyword evidence="4" id="KW-1185">Reference proteome</keyword>
<dbReference type="InterPro" id="IPR018535">
    <property type="entry name" value="DUF1996"/>
</dbReference>
<dbReference type="Pfam" id="PF09362">
    <property type="entry name" value="DUF1996"/>
    <property type="match status" value="1"/>
</dbReference>
<dbReference type="OrthoDB" id="74764at2759"/>
<keyword evidence="1" id="KW-0732">Signal</keyword>
<sequence length="379" mass="41094">MLFPSRMILTLSTLVALAAVSDALPSTPSWLQPTWLQKRQSGSSTMLRFGCSQVVIDRIDPLVNPGQAPSPHMHQVVGGNSFNVTMPLTDIATTSSCTTCGYSEDLSNYWTANLYFKARNGTYKRVPQVPNRDLFQDKYTGKTRGGFVVYYVSPGKAKVTAFKPGFRMLVGDANKRAKGATSLKSQTCFRCYTGPNFGGDNAAPCQDATLDTEAFPTKPCLGGIRSNILYPTCWDGKNLDSPDHKAHVAYPKNGPAVFTGTSTGGDCPSTHPVKIPQLMLEIVWDTTKFNNKAEWPADGSQPFVLSTGDNTGYGQHADYVFGWKDQSLQKAMDDAKGCMGANCGTLLTQQPDAGNSCKVPIRVHEEADGWMAALPGMEM</sequence>
<dbReference type="PANTHER" id="PTHR43662:SF6">
    <property type="entry name" value="DUF1996 DOMAIN-CONTAINING PROTEIN"/>
    <property type="match status" value="1"/>
</dbReference>
<dbReference type="AlphaFoldDB" id="A0A6A5X120"/>
<dbReference type="EMBL" id="ML977564">
    <property type="protein sequence ID" value="KAF2005155.1"/>
    <property type="molecule type" value="Genomic_DNA"/>
</dbReference>
<evidence type="ECO:0000313" key="3">
    <source>
        <dbReference type="EMBL" id="KAF2005155.1"/>
    </source>
</evidence>
<reference evidence="3" key="1">
    <citation type="journal article" date="2020" name="Stud. Mycol.">
        <title>101 Dothideomycetes genomes: a test case for predicting lifestyles and emergence of pathogens.</title>
        <authorList>
            <person name="Haridas S."/>
            <person name="Albert R."/>
            <person name="Binder M."/>
            <person name="Bloem J."/>
            <person name="Labutti K."/>
            <person name="Salamov A."/>
            <person name="Andreopoulos B."/>
            <person name="Baker S."/>
            <person name="Barry K."/>
            <person name="Bills G."/>
            <person name="Bluhm B."/>
            <person name="Cannon C."/>
            <person name="Castanera R."/>
            <person name="Culley D."/>
            <person name="Daum C."/>
            <person name="Ezra D."/>
            <person name="Gonzalez J."/>
            <person name="Henrissat B."/>
            <person name="Kuo A."/>
            <person name="Liang C."/>
            <person name="Lipzen A."/>
            <person name="Lutzoni F."/>
            <person name="Magnuson J."/>
            <person name="Mondo S."/>
            <person name="Nolan M."/>
            <person name="Ohm R."/>
            <person name="Pangilinan J."/>
            <person name="Park H.-J."/>
            <person name="Ramirez L."/>
            <person name="Alfaro M."/>
            <person name="Sun H."/>
            <person name="Tritt A."/>
            <person name="Yoshinaga Y."/>
            <person name="Zwiers L.-H."/>
            <person name="Turgeon B."/>
            <person name="Goodwin S."/>
            <person name="Spatafora J."/>
            <person name="Crous P."/>
            <person name="Grigoriev I."/>
        </authorList>
    </citation>
    <scope>NUCLEOTIDE SEQUENCE</scope>
    <source>
        <strain evidence="3">CBS 123094</strain>
    </source>
</reference>
<organism evidence="3 4">
    <name type="scientific">Amniculicola lignicola CBS 123094</name>
    <dbReference type="NCBI Taxonomy" id="1392246"/>
    <lineage>
        <taxon>Eukaryota</taxon>
        <taxon>Fungi</taxon>
        <taxon>Dikarya</taxon>
        <taxon>Ascomycota</taxon>
        <taxon>Pezizomycotina</taxon>
        <taxon>Dothideomycetes</taxon>
        <taxon>Pleosporomycetidae</taxon>
        <taxon>Pleosporales</taxon>
        <taxon>Amniculicolaceae</taxon>
        <taxon>Amniculicola</taxon>
    </lineage>
</organism>
<evidence type="ECO:0000259" key="2">
    <source>
        <dbReference type="Pfam" id="PF09362"/>
    </source>
</evidence>
<proteinExistence type="predicted"/>
<gene>
    <name evidence="3" type="ORF">P154DRAFT_611683</name>
</gene>
<accession>A0A6A5X120</accession>